<dbReference type="EMBL" id="ML977689">
    <property type="protein sequence ID" value="KAF1993687.1"/>
    <property type="molecule type" value="Genomic_DNA"/>
</dbReference>
<protein>
    <submittedName>
        <fullName evidence="3">Uncharacterized protein</fullName>
    </submittedName>
</protein>
<reference evidence="3" key="1">
    <citation type="journal article" date="2020" name="Stud. Mycol.">
        <title>101 Dothideomycetes genomes: a test case for predicting lifestyles and emergence of pathogens.</title>
        <authorList>
            <person name="Haridas S."/>
            <person name="Albert R."/>
            <person name="Binder M."/>
            <person name="Bloem J."/>
            <person name="Labutti K."/>
            <person name="Salamov A."/>
            <person name="Andreopoulos B."/>
            <person name="Baker S."/>
            <person name="Barry K."/>
            <person name="Bills G."/>
            <person name="Bluhm B."/>
            <person name="Cannon C."/>
            <person name="Castanera R."/>
            <person name="Culley D."/>
            <person name="Daum C."/>
            <person name="Ezra D."/>
            <person name="Gonzalez J."/>
            <person name="Henrissat B."/>
            <person name="Kuo A."/>
            <person name="Liang C."/>
            <person name="Lipzen A."/>
            <person name="Lutzoni F."/>
            <person name="Magnuson J."/>
            <person name="Mondo S."/>
            <person name="Nolan M."/>
            <person name="Ohm R."/>
            <person name="Pangilinan J."/>
            <person name="Park H.-J."/>
            <person name="Ramirez L."/>
            <person name="Alfaro M."/>
            <person name="Sun H."/>
            <person name="Tritt A."/>
            <person name="Yoshinaga Y."/>
            <person name="Zwiers L.-H."/>
            <person name="Turgeon B."/>
            <person name="Goodwin S."/>
            <person name="Spatafora J."/>
            <person name="Crous P."/>
            <person name="Grigoriev I."/>
        </authorList>
    </citation>
    <scope>NUCLEOTIDE SEQUENCE</scope>
    <source>
        <strain evidence="3">CBS 123094</strain>
    </source>
</reference>
<name>A0A6A5VXS9_9PLEO</name>
<feature type="chain" id="PRO_5025535978" evidence="2">
    <location>
        <begin position="21"/>
        <end position="224"/>
    </location>
</feature>
<feature type="signal peptide" evidence="2">
    <location>
        <begin position="1"/>
        <end position="20"/>
    </location>
</feature>
<evidence type="ECO:0000256" key="2">
    <source>
        <dbReference type="SAM" id="SignalP"/>
    </source>
</evidence>
<keyword evidence="4" id="KW-1185">Reference proteome</keyword>
<evidence type="ECO:0000313" key="4">
    <source>
        <dbReference type="Proteomes" id="UP000799779"/>
    </source>
</evidence>
<dbReference type="AlphaFoldDB" id="A0A6A5VXS9"/>
<evidence type="ECO:0000313" key="3">
    <source>
        <dbReference type="EMBL" id="KAF1993687.1"/>
    </source>
</evidence>
<evidence type="ECO:0000256" key="1">
    <source>
        <dbReference type="SAM" id="MobiDB-lite"/>
    </source>
</evidence>
<feature type="compositionally biased region" description="Basic and acidic residues" evidence="1">
    <location>
        <begin position="87"/>
        <end position="105"/>
    </location>
</feature>
<feature type="region of interest" description="Disordered" evidence="1">
    <location>
        <begin position="52"/>
        <end position="105"/>
    </location>
</feature>
<sequence length="224" mass="24430">MALLRGVGALHLAGWWVLRADLEGPKGRWRALGVRRLMCDAQDANKSSAVGVGDTRGVVTGKPREKQQGACTWKDEQRKARSVGGLRRREGSVKRRADGTRGQDRRGGVPLYECLSLALWLTGCLACGEQTFCKGAPAAGEPRASVQGRRSSQQTAPPQTTTTPRRPLRTRTRSTTLTVVALARHTPFRILASGRPAASMLRPPAFTSPARHLFRTSVQHHQLP</sequence>
<keyword evidence="2" id="KW-0732">Signal</keyword>
<proteinExistence type="predicted"/>
<accession>A0A6A5VXS9</accession>
<organism evidence="3 4">
    <name type="scientific">Amniculicola lignicola CBS 123094</name>
    <dbReference type="NCBI Taxonomy" id="1392246"/>
    <lineage>
        <taxon>Eukaryota</taxon>
        <taxon>Fungi</taxon>
        <taxon>Dikarya</taxon>
        <taxon>Ascomycota</taxon>
        <taxon>Pezizomycotina</taxon>
        <taxon>Dothideomycetes</taxon>
        <taxon>Pleosporomycetidae</taxon>
        <taxon>Pleosporales</taxon>
        <taxon>Amniculicolaceae</taxon>
        <taxon>Amniculicola</taxon>
    </lineage>
</organism>
<feature type="compositionally biased region" description="Low complexity" evidence="1">
    <location>
        <begin position="52"/>
        <end position="61"/>
    </location>
</feature>
<feature type="compositionally biased region" description="Low complexity" evidence="1">
    <location>
        <begin position="150"/>
        <end position="165"/>
    </location>
</feature>
<gene>
    <name evidence="3" type="ORF">P154DRAFT_582517</name>
</gene>
<feature type="compositionally biased region" description="Basic and acidic residues" evidence="1">
    <location>
        <begin position="62"/>
        <end position="79"/>
    </location>
</feature>
<dbReference type="Proteomes" id="UP000799779">
    <property type="component" value="Unassembled WGS sequence"/>
</dbReference>
<feature type="region of interest" description="Disordered" evidence="1">
    <location>
        <begin position="137"/>
        <end position="173"/>
    </location>
</feature>